<name>A0A840F7V0_9SPHN</name>
<sequence>MDKLGGDATAVYDMLQAACKTLESWSDHSIAAVVSQAMAMVQDRYGVGIDHLDGGNQR</sequence>
<reference evidence="1 2" key="1">
    <citation type="submission" date="2020-08" db="EMBL/GenBank/DDBJ databases">
        <title>Genomic Encyclopedia of Type Strains, Phase IV (KMG-IV): sequencing the most valuable type-strain genomes for metagenomic binning, comparative biology and taxonomic classification.</title>
        <authorList>
            <person name="Goeker M."/>
        </authorList>
    </citation>
    <scope>NUCLEOTIDE SEQUENCE [LARGE SCALE GENOMIC DNA]</scope>
    <source>
        <strain evidence="1 2">YC6723</strain>
    </source>
</reference>
<comment type="caution">
    <text evidence="1">The sequence shown here is derived from an EMBL/GenBank/DDBJ whole genome shotgun (WGS) entry which is preliminary data.</text>
</comment>
<dbReference type="AlphaFoldDB" id="A0A840F7V0"/>
<dbReference type="EMBL" id="JACIEV010000001">
    <property type="protein sequence ID" value="MBB4152571.1"/>
    <property type="molecule type" value="Genomic_DNA"/>
</dbReference>
<dbReference type="RefSeq" id="WP_183982125.1">
    <property type="nucleotide sequence ID" value="NZ_JACIEV010000001.1"/>
</dbReference>
<dbReference type="Proteomes" id="UP000529795">
    <property type="component" value="Unassembled WGS sequence"/>
</dbReference>
<evidence type="ECO:0000313" key="2">
    <source>
        <dbReference type="Proteomes" id="UP000529795"/>
    </source>
</evidence>
<protein>
    <submittedName>
        <fullName evidence="1">Uncharacterized protein</fullName>
    </submittedName>
</protein>
<proteinExistence type="predicted"/>
<keyword evidence="2" id="KW-1185">Reference proteome</keyword>
<accession>A0A840F7V0</accession>
<evidence type="ECO:0000313" key="1">
    <source>
        <dbReference type="EMBL" id="MBB4152571.1"/>
    </source>
</evidence>
<gene>
    <name evidence="1" type="ORF">GGQ80_000447</name>
</gene>
<organism evidence="1 2">
    <name type="scientific">Sphingomonas jinjuensis</name>
    <dbReference type="NCBI Taxonomy" id="535907"/>
    <lineage>
        <taxon>Bacteria</taxon>
        <taxon>Pseudomonadati</taxon>
        <taxon>Pseudomonadota</taxon>
        <taxon>Alphaproteobacteria</taxon>
        <taxon>Sphingomonadales</taxon>
        <taxon>Sphingomonadaceae</taxon>
        <taxon>Sphingomonas</taxon>
    </lineage>
</organism>